<organism evidence="2">
    <name type="scientific">Fusarium oxysporum f. sp. cepae</name>
    <dbReference type="NCBI Taxonomy" id="396571"/>
    <lineage>
        <taxon>Eukaryota</taxon>
        <taxon>Fungi</taxon>
        <taxon>Dikarya</taxon>
        <taxon>Ascomycota</taxon>
        <taxon>Pezizomycotina</taxon>
        <taxon>Sordariomycetes</taxon>
        <taxon>Hypocreomycetidae</taxon>
        <taxon>Hypocreales</taxon>
        <taxon>Nectriaceae</taxon>
        <taxon>Fusarium</taxon>
        <taxon>Fusarium oxysporum species complex</taxon>
    </lineage>
</organism>
<feature type="region of interest" description="Disordered" evidence="1">
    <location>
        <begin position="43"/>
        <end position="65"/>
    </location>
</feature>
<name>A0A3L6NBI9_FUSOX</name>
<accession>A0A3L6NBI9</accession>
<sequence>MMAIPAHALMEMSKIGLTMKVASNGQSDVTGFQSLVQQDPIISSKRRVDLKAQQDHPQTSNPDPM</sequence>
<comment type="caution">
    <text evidence="2">The sequence shown here is derived from an EMBL/GenBank/DDBJ whole genome shotgun (WGS) entry which is preliminary data.</text>
</comment>
<dbReference type="EMBL" id="MRCU01000007">
    <property type="protein sequence ID" value="RKK15107.1"/>
    <property type="molecule type" value="Genomic_DNA"/>
</dbReference>
<evidence type="ECO:0000313" key="2">
    <source>
        <dbReference type="EMBL" id="RKK15107.1"/>
    </source>
</evidence>
<gene>
    <name evidence="2" type="ORF">BFJ65_g11650</name>
</gene>
<reference evidence="2" key="1">
    <citation type="journal article" date="2018" name="Sci. Rep.">
        <title>Characterisation of pathogen-specific regions and novel effector candidates in Fusarium oxysporum f. sp. cepae.</title>
        <authorList>
            <person name="Armitage A.D."/>
            <person name="Taylor A."/>
            <person name="Sobczyk M.K."/>
            <person name="Baxter L."/>
            <person name="Greenfield B.P."/>
            <person name="Bates H.J."/>
            <person name="Wilson F."/>
            <person name="Jackson A.C."/>
            <person name="Ott S."/>
            <person name="Harrison R.J."/>
            <person name="Clarkson J.P."/>
        </authorList>
    </citation>
    <scope>NUCLEOTIDE SEQUENCE [LARGE SCALE GENOMIC DNA]</scope>
    <source>
        <strain evidence="2">FoC_Fus2</strain>
    </source>
</reference>
<evidence type="ECO:0000256" key="1">
    <source>
        <dbReference type="SAM" id="MobiDB-lite"/>
    </source>
</evidence>
<protein>
    <submittedName>
        <fullName evidence="2">Uncharacterized protein</fullName>
    </submittedName>
</protein>
<dbReference type="Proteomes" id="UP000270866">
    <property type="component" value="Chromosome 9"/>
</dbReference>
<feature type="compositionally biased region" description="Polar residues" evidence="1">
    <location>
        <begin position="55"/>
        <end position="65"/>
    </location>
</feature>
<dbReference type="AlphaFoldDB" id="A0A3L6NBI9"/>
<proteinExistence type="predicted"/>